<organism evidence="13 14">
    <name type="scientific">Clostridium tanneri</name>
    <dbReference type="NCBI Taxonomy" id="3037988"/>
    <lineage>
        <taxon>Bacteria</taxon>
        <taxon>Bacillati</taxon>
        <taxon>Bacillota</taxon>
        <taxon>Clostridia</taxon>
        <taxon>Eubacteriales</taxon>
        <taxon>Clostridiaceae</taxon>
        <taxon>Clostridium</taxon>
    </lineage>
</organism>
<dbReference type="Gene3D" id="1.10.8.500">
    <property type="entry name" value="HAMP domain in histidine kinase"/>
    <property type="match status" value="1"/>
</dbReference>
<evidence type="ECO:0000256" key="1">
    <source>
        <dbReference type="ARBA" id="ARBA00004651"/>
    </source>
</evidence>
<keyword evidence="4 10" id="KW-0812">Transmembrane</keyword>
<evidence type="ECO:0000256" key="7">
    <source>
        <dbReference type="ARBA" id="ARBA00023224"/>
    </source>
</evidence>
<dbReference type="SUPFAM" id="SSF58104">
    <property type="entry name" value="Methyl-accepting chemotaxis protein (MCP) signaling domain"/>
    <property type="match status" value="1"/>
</dbReference>
<reference evidence="13 14" key="1">
    <citation type="submission" date="2023-04" db="EMBL/GenBank/DDBJ databases">
        <title>Clostridium tannerae sp. nov., isolated from the fecal material of an alpaca.</title>
        <authorList>
            <person name="Miller S."/>
            <person name="Hendry M."/>
            <person name="King J."/>
            <person name="Sankaranarayanan K."/>
            <person name="Lawson P.A."/>
        </authorList>
    </citation>
    <scope>NUCLEOTIDE SEQUENCE [LARGE SCALE GENOMIC DNA]</scope>
    <source>
        <strain evidence="13 14">A1-XYC3</strain>
    </source>
</reference>
<comment type="caution">
    <text evidence="13">The sequence shown here is derived from an EMBL/GenBank/DDBJ whole genome shotgun (WGS) entry which is preliminary data.</text>
</comment>
<keyword evidence="6 10" id="KW-0472">Membrane</keyword>
<dbReference type="PANTHER" id="PTHR32089">
    <property type="entry name" value="METHYL-ACCEPTING CHEMOTAXIS PROTEIN MCPB"/>
    <property type="match status" value="1"/>
</dbReference>
<comment type="similarity">
    <text evidence="8">Belongs to the methyl-accepting chemotaxis (MCP) protein family.</text>
</comment>
<dbReference type="SMART" id="SM00304">
    <property type="entry name" value="HAMP"/>
    <property type="match status" value="1"/>
</dbReference>
<dbReference type="EMBL" id="JARUJP010000022">
    <property type="protein sequence ID" value="MDW8802530.1"/>
    <property type="molecule type" value="Genomic_DNA"/>
</dbReference>
<dbReference type="PROSITE" id="PS50885">
    <property type="entry name" value="HAMP"/>
    <property type="match status" value="1"/>
</dbReference>
<dbReference type="Gene3D" id="3.30.450.20">
    <property type="entry name" value="PAS domain"/>
    <property type="match status" value="1"/>
</dbReference>
<protein>
    <submittedName>
        <fullName evidence="13">Methyl-accepting chemotaxis protein</fullName>
    </submittedName>
</protein>
<evidence type="ECO:0000256" key="4">
    <source>
        <dbReference type="ARBA" id="ARBA00022692"/>
    </source>
</evidence>
<evidence type="ECO:0000313" key="14">
    <source>
        <dbReference type="Proteomes" id="UP001281656"/>
    </source>
</evidence>
<keyword evidence="3" id="KW-0145">Chemotaxis</keyword>
<comment type="subcellular location">
    <subcellularLocation>
        <location evidence="1">Cell membrane</location>
        <topology evidence="1">Multi-pass membrane protein</topology>
    </subcellularLocation>
</comment>
<name>A0ABU4JWI1_9CLOT</name>
<dbReference type="Pfam" id="PF00015">
    <property type="entry name" value="MCPsignal"/>
    <property type="match status" value="1"/>
</dbReference>
<keyword evidence="5 10" id="KW-1133">Transmembrane helix</keyword>
<evidence type="ECO:0000259" key="11">
    <source>
        <dbReference type="PROSITE" id="PS50111"/>
    </source>
</evidence>
<evidence type="ECO:0000256" key="10">
    <source>
        <dbReference type="SAM" id="Phobius"/>
    </source>
</evidence>
<evidence type="ECO:0000256" key="3">
    <source>
        <dbReference type="ARBA" id="ARBA00022500"/>
    </source>
</evidence>
<dbReference type="PROSITE" id="PS50111">
    <property type="entry name" value="CHEMOTAXIS_TRANSDUC_2"/>
    <property type="match status" value="1"/>
</dbReference>
<dbReference type="RefSeq" id="WP_318798851.1">
    <property type="nucleotide sequence ID" value="NZ_JARUJP010000022.1"/>
</dbReference>
<dbReference type="InterPro" id="IPR033479">
    <property type="entry name" value="dCache_1"/>
</dbReference>
<proteinExistence type="inferred from homology"/>
<evidence type="ECO:0000313" key="13">
    <source>
        <dbReference type="EMBL" id="MDW8802530.1"/>
    </source>
</evidence>
<dbReference type="Pfam" id="PF02743">
    <property type="entry name" value="dCache_1"/>
    <property type="match status" value="1"/>
</dbReference>
<dbReference type="Proteomes" id="UP001281656">
    <property type="component" value="Unassembled WGS sequence"/>
</dbReference>
<accession>A0ABU4JWI1</accession>
<dbReference type="CDD" id="cd12912">
    <property type="entry name" value="PDC2_MCP_like"/>
    <property type="match status" value="1"/>
</dbReference>
<feature type="transmembrane region" description="Helical" evidence="10">
    <location>
        <begin position="307"/>
        <end position="328"/>
    </location>
</feature>
<feature type="domain" description="HAMP" evidence="12">
    <location>
        <begin position="329"/>
        <end position="385"/>
    </location>
</feature>
<evidence type="ECO:0000259" key="12">
    <source>
        <dbReference type="PROSITE" id="PS50885"/>
    </source>
</evidence>
<gene>
    <name evidence="13" type="ORF">P8V03_15390</name>
</gene>
<dbReference type="Gene3D" id="1.10.287.950">
    <property type="entry name" value="Methyl-accepting chemotaxis protein"/>
    <property type="match status" value="1"/>
</dbReference>
<sequence>MKKIRSKIILGILVCTFIMALLIGVTSINQASKAIDKEARDKLLAITESKSKDFSAMFKDIEKTVDFVSNTVLSDFDLEKAKADPAYLQEYENKIEPLIRKLGETTDGAMGSYIYFNPELVNVLNYVSYDDTDKDKKFTRKTSYTIDNFKKDNKDMDWFYGPVKKGAGTWSDIYVDMHSKVEMISYGKPILINNTLVAVAGIDVDFNLFRNAINKVKLYDSGYSYLVSAEGNMLVHPKYKRENTIFSVENGIFKNVWDEFKKNKSGVTEYDYNGKKITGYYTMPNGYILSTSVPYNEVLASINKLELLIPVIVAAGMIIAVIVAILIANRISKPLMEAIRLLNKISKLDLTYDSSYEKLATNKDEIGIMAHALGAMRESLQTMVGSIKGGSRNTATSAEELSIISKENANSIDAAAKATSEIAQGSTDLVKNVEVGVEKLDYLAKQINNSVTNSNLIRTNMDKTSKVNAEGIEYVNKLETAVKENVQVIEKVTYQVSELNNKSELIGKITDTIKSITDQINLLSLNAAIEAARAGEQGKGFAVVADEIRKLASETATSTKEIENIVRDFKSNIEDTKQQVGEAKTVIDKTNEVSKNTKKAFSAIDKSVSNVIKQVDMLIENINSIGENKNEVVNSVDSISAISQETAATIEEISASVQEQSASMELLFKSTNELSNIAMDLEKQVDKFII</sequence>
<keyword evidence="2" id="KW-1003">Cell membrane</keyword>
<dbReference type="PANTHER" id="PTHR32089:SF112">
    <property type="entry name" value="LYSOZYME-LIKE PROTEIN-RELATED"/>
    <property type="match status" value="1"/>
</dbReference>
<dbReference type="InterPro" id="IPR003660">
    <property type="entry name" value="HAMP_dom"/>
</dbReference>
<dbReference type="InterPro" id="IPR004089">
    <property type="entry name" value="MCPsignal_dom"/>
</dbReference>
<evidence type="ECO:0000256" key="8">
    <source>
        <dbReference type="ARBA" id="ARBA00029447"/>
    </source>
</evidence>
<dbReference type="SMART" id="SM00283">
    <property type="entry name" value="MA"/>
    <property type="match status" value="1"/>
</dbReference>
<keyword evidence="14" id="KW-1185">Reference proteome</keyword>
<evidence type="ECO:0000256" key="9">
    <source>
        <dbReference type="PROSITE-ProRule" id="PRU00284"/>
    </source>
</evidence>
<dbReference type="Pfam" id="PF00672">
    <property type="entry name" value="HAMP"/>
    <property type="match status" value="1"/>
</dbReference>
<evidence type="ECO:0000256" key="2">
    <source>
        <dbReference type="ARBA" id="ARBA00022475"/>
    </source>
</evidence>
<feature type="domain" description="Methyl-accepting transducer" evidence="11">
    <location>
        <begin position="404"/>
        <end position="661"/>
    </location>
</feature>
<dbReference type="CDD" id="cd06225">
    <property type="entry name" value="HAMP"/>
    <property type="match status" value="1"/>
</dbReference>
<evidence type="ECO:0000256" key="6">
    <source>
        <dbReference type="ARBA" id="ARBA00023136"/>
    </source>
</evidence>
<keyword evidence="7 9" id="KW-0807">Transducer</keyword>
<dbReference type="CDD" id="cd12913">
    <property type="entry name" value="PDC1_MCP_like"/>
    <property type="match status" value="1"/>
</dbReference>
<evidence type="ECO:0000256" key="5">
    <source>
        <dbReference type="ARBA" id="ARBA00022989"/>
    </source>
</evidence>